<evidence type="ECO:0000313" key="1">
    <source>
        <dbReference type="EMBL" id="PSN70824.1"/>
    </source>
</evidence>
<dbReference type="EMBL" id="KZ678131">
    <property type="protein sequence ID" value="PSN70824.1"/>
    <property type="molecule type" value="Genomic_DNA"/>
</dbReference>
<proteinExistence type="predicted"/>
<gene>
    <name evidence="1" type="ORF">BS50DRAFT_618024</name>
</gene>
<evidence type="ECO:0008006" key="3">
    <source>
        <dbReference type="Google" id="ProtNLM"/>
    </source>
</evidence>
<reference evidence="1 2" key="1">
    <citation type="journal article" date="2018" name="Front. Microbiol.">
        <title>Genome-Wide Analysis of Corynespora cassiicola Leaf Fall Disease Putative Effectors.</title>
        <authorList>
            <person name="Lopez D."/>
            <person name="Ribeiro S."/>
            <person name="Label P."/>
            <person name="Fumanal B."/>
            <person name="Venisse J.S."/>
            <person name="Kohler A."/>
            <person name="de Oliveira R.R."/>
            <person name="Labutti K."/>
            <person name="Lipzen A."/>
            <person name="Lail K."/>
            <person name="Bauer D."/>
            <person name="Ohm R.A."/>
            <person name="Barry K.W."/>
            <person name="Spatafora J."/>
            <person name="Grigoriev I.V."/>
            <person name="Martin F.M."/>
            <person name="Pujade-Renaud V."/>
        </authorList>
    </citation>
    <scope>NUCLEOTIDE SEQUENCE [LARGE SCALE GENOMIC DNA]</scope>
    <source>
        <strain evidence="1 2">Philippines</strain>
    </source>
</reference>
<evidence type="ECO:0000313" key="2">
    <source>
        <dbReference type="Proteomes" id="UP000240883"/>
    </source>
</evidence>
<sequence>MLYLLELPEDILRCIIEMFQDLASLGALFSAYPYLSQFTPTRFLKHLEGLKNEDTGHMARIFYMSPSLRDLVRSCRPIMIQHDSTVAIDSLREALSYPNLESLCVSRDFQLLRMDLKFQPRSAMDVIRWYMQGRSTRKADFECSFIDEHDFSNINNIKLVPGQQSGHSVPLGSDFSSTEIVRFALLPGVRSVEATGLAKLTPALLPSGTVSSQITSLQLLGGRYWNVTPDALRSILSYTPSLVNLHCQIPIKTQAKPIPEPTEVEGPVRPSDIQAALLPVMRGLRKLTLVENRYFGISYDGSRLDLSEFPSLAHIRVPSCCILPAGGPCEAREHSYLCLPPTISELHLDFPRTSGIFYYHGDRDRSFIRQTPNDIPPRRWAWLRQFAWNKRTRFPDLKHIRMVDPVGDTGFRKWLKWRWSPPQEISERYSYEDIELNIEIRFPDPRGEPNWVVRGGE</sequence>
<name>A0A2T2NZH4_CORCC</name>
<dbReference type="Proteomes" id="UP000240883">
    <property type="component" value="Unassembled WGS sequence"/>
</dbReference>
<protein>
    <recommendedName>
        <fullName evidence="3">F-box domain-containing protein</fullName>
    </recommendedName>
</protein>
<dbReference type="OrthoDB" id="3792203at2759"/>
<organism evidence="1 2">
    <name type="scientific">Corynespora cassiicola Philippines</name>
    <dbReference type="NCBI Taxonomy" id="1448308"/>
    <lineage>
        <taxon>Eukaryota</taxon>
        <taxon>Fungi</taxon>
        <taxon>Dikarya</taxon>
        <taxon>Ascomycota</taxon>
        <taxon>Pezizomycotina</taxon>
        <taxon>Dothideomycetes</taxon>
        <taxon>Pleosporomycetidae</taxon>
        <taxon>Pleosporales</taxon>
        <taxon>Corynesporascaceae</taxon>
        <taxon>Corynespora</taxon>
    </lineage>
</organism>
<dbReference type="AlphaFoldDB" id="A0A2T2NZH4"/>
<accession>A0A2T2NZH4</accession>
<keyword evidence="2" id="KW-1185">Reference proteome</keyword>